<name>A0A4R0RBR9_9APHY</name>
<evidence type="ECO:0000313" key="1">
    <source>
        <dbReference type="EMBL" id="TCD61779.1"/>
    </source>
</evidence>
<reference evidence="1 2" key="1">
    <citation type="submission" date="2018-11" db="EMBL/GenBank/DDBJ databases">
        <title>Genome assembly of Steccherinum ochraceum LE-BIN_3174, the white-rot fungus of the Steccherinaceae family (The Residual Polyporoid clade, Polyporales, Basidiomycota).</title>
        <authorList>
            <person name="Fedorova T.V."/>
            <person name="Glazunova O.A."/>
            <person name="Landesman E.O."/>
            <person name="Moiseenko K.V."/>
            <person name="Psurtseva N.V."/>
            <person name="Savinova O.S."/>
            <person name="Shakhova N.V."/>
            <person name="Tyazhelova T.V."/>
            <person name="Vasina D.V."/>
        </authorList>
    </citation>
    <scope>NUCLEOTIDE SEQUENCE [LARGE SCALE GENOMIC DNA]</scope>
    <source>
        <strain evidence="1 2">LE-BIN_3174</strain>
    </source>
</reference>
<comment type="caution">
    <text evidence="1">The sequence shown here is derived from an EMBL/GenBank/DDBJ whole genome shotgun (WGS) entry which is preliminary data.</text>
</comment>
<protein>
    <submittedName>
        <fullName evidence="1">Uncharacterized protein</fullName>
    </submittedName>
</protein>
<keyword evidence="2" id="KW-1185">Reference proteome</keyword>
<evidence type="ECO:0000313" key="2">
    <source>
        <dbReference type="Proteomes" id="UP000292702"/>
    </source>
</evidence>
<accession>A0A4R0RBR9</accession>
<sequence>MLTFFYLPYQQPDTPSVTGPLGTTTGTGTMAAIATTAGMETGIEETETGMNQGGMGTGTVAIGKEEEEETDMAAVEGGTTSVNTGVLVETTTEGGTTVVTKNTEGTADVP</sequence>
<proteinExistence type="predicted"/>
<organism evidence="1 2">
    <name type="scientific">Steccherinum ochraceum</name>
    <dbReference type="NCBI Taxonomy" id="92696"/>
    <lineage>
        <taxon>Eukaryota</taxon>
        <taxon>Fungi</taxon>
        <taxon>Dikarya</taxon>
        <taxon>Basidiomycota</taxon>
        <taxon>Agaricomycotina</taxon>
        <taxon>Agaricomycetes</taxon>
        <taxon>Polyporales</taxon>
        <taxon>Steccherinaceae</taxon>
        <taxon>Steccherinum</taxon>
    </lineage>
</organism>
<dbReference type="AlphaFoldDB" id="A0A4R0RBR9"/>
<gene>
    <name evidence="1" type="ORF">EIP91_007957</name>
</gene>
<dbReference type="Proteomes" id="UP000292702">
    <property type="component" value="Unassembled WGS sequence"/>
</dbReference>
<dbReference type="EMBL" id="RWJN01000431">
    <property type="protein sequence ID" value="TCD61779.1"/>
    <property type="molecule type" value="Genomic_DNA"/>
</dbReference>